<proteinExistence type="predicted"/>
<accession>A0ACB9T8U9</accession>
<evidence type="ECO:0000313" key="2">
    <source>
        <dbReference type="Proteomes" id="UP001056778"/>
    </source>
</evidence>
<sequence length="709" mass="82215">MTEKKEEEINNKKERKEEQRNTEKETNSKRERKEEQRNTEEQTISKRERKKNKESQKRKQTELSASESESVVDDSDCDPDFCPQSSDSSEKMLSFPVNSKNRKEQLTLLRKKGNYLNNNDKIKPMRDTNSNSNYLPCIHCVGYYSSKNLWRHRKYCSENPEAGKSTAGSTSSAQNFLVRHLKIDSQLQTQVFPHMRADKISLTAKKDPLICAFAARYIKIHREKHFISVASRKMREIGKLLIEMKKLQPSIKTLFDALQPQHYDLLVTATKDVAKYNRDKDFYESPTYAINMGTTLKQCCEIALMYAMKKENIHFVVPLAEAEVHLKTMIQLIEAHWKFDISSQACNDLNMKKWNKVTLVPLASDLKLFKEYLIKTANSAVMLLEKNDKDQNAYAQLTETIFCRVILLNRKRPGELQRLLLRIYELSLENENDQSYEEFSEVGKRGRGVPVLFSKDIQDHLNILLKYRHKVMKKPNPYLFGNPNSDQPIIGYKILKKHANLSGVQNPNAITCTRLRKHLATLTQLFNMSENDMEQLATFMGHTLGIHRSSYRLPDDVYQTAKISKLLILMEKGQAGEFKGKSLDDINLNMEEDLLENTEKANTQMDENFAIDDIGNECPNTIESNEDQINTTENVTSAQTNSKQKKRVLIPWTEEQKKVVCSFFKGHIKAKKPPKRSECETLIEMNPELLNNKNWLKIKVFIQNKYTKK</sequence>
<evidence type="ECO:0000313" key="1">
    <source>
        <dbReference type="EMBL" id="KAI4463231.1"/>
    </source>
</evidence>
<comment type="caution">
    <text evidence="1">The sequence shown here is derived from an EMBL/GenBank/DDBJ whole genome shotgun (WGS) entry which is preliminary data.</text>
</comment>
<dbReference type="Proteomes" id="UP001056778">
    <property type="component" value="Chromosome 4"/>
</dbReference>
<organism evidence="1 2">
    <name type="scientific">Holotrichia oblita</name>
    <name type="common">Chafer beetle</name>
    <dbReference type="NCBI Taxonomy" id="644536"/>
    <lineage>
        <taxon>Eukaryota</taxon>
        <taxon>Metazoa</taxon>
        <taxon>Ecdysozoa</taxon>
        <taxon>Arthropoda</taxon>
        <taxon>Hexapoda</taxon>
        <taxon>Insecta</taxon>
        <taxon>Pterygota</taxon>
        <taxon>Neoptera</taxon>
        <taxon>Endopterygota</taxon>
        <taxon>Coleoptera</taxon>
        <taxon>Polyphaga</taxon>
        <taxon>Scarabaeiformia</taxon>
        <taxon>Scarabaeidae</taxon>
        <taxon>Melolonthinae</taxon>
        <taxon>Holotrichia</taxon>
    </lineage>
</organism>
<reference evidence="1" key="1">
    <citation type="submission" date="2022-04" db="EMBL/GenBank/DDBJ databases">
        <title>Chromosome-scale genome assembly of Holotrichia oblita Faldermann.</title>
        <authorList>
            <person name="Rongchong L."/>
        </authorList>
    </citation>
    <scope>NUCLEOTIDE SEQUENCE</scope>
    <source>
        <strain evidence="1">81SQS9</strain>
    </source>
</reference>
<protein>
    <submittedName>
        <fullName evidence="1">Uncharacterized protein</fullName>
    </submittedName>
</protein>
<name>A0ACB9T8U9_HOLOL</name>
<dbReference type="EMBL" id="CM043018">
    <property type="protein sequence ID" value="KAI4463231.1"/>
    <property type="molecule type" value="Genomic_DNA"/>
</dbReference>
<gene>
    <name evidence="1" type="ORF">MML48_4g00000646</name>
</gene>
<keyword evidence="2" id="KW-1185">Reference proteome</keyword>